<evidence type="ECO:0000259" key="5">
    <source>
        <dbReference type="SMART" id="SM00984"/>
    </source>
</evidence>
<dbReference type="InterPro" id="IPR008927">
    <property type="entry name" value="6-PGluconate_DH-like_C_sf"/>
</dbReference>
<dbReference type="PIRSF" id="PIRSF500136">
    <property type="entry name" value="UDP_ManNAc_DH"/>
    <property type="match status" value="1"/>
</dbReference>
<dbReference type="PANTHER" id="PTHR43491:SF2">
    <property type="entry name" value="UDP-N-ACETYL-D-MANNOSAMINE DEHYDROGENASE"/>
    <property type="match status" value="1"/>
</dbReference>
<dbReference type="Pfam" id="PF03721">
    <property type="entry name" value="UDPG_MGDP_dh_N"/>
    <property type="match status" value="1"/>
</dbReference>
<keyword evidence="7" id="KW-1185">Reference proteome</keyword>
<comment type="caution">
    <text evidence="6">The sequence shown here is derived from an EMBL/GenBank/DDBJ whole genome shotgun (WGS) entry which is preliminary data.</text>
</comment>
<feature type="domain" description="UDP-glucose/GDP-mannose dehydrogenase C-terminal" evidence="5">
    <location>
        <begin position="316"/>
        <end position="417"/>
    </location>
</feature>
<proteinExistence type="inferred from homology"/>
<dbReference type="Pfam" id="PF00984">
    <property type="entry name" value="UDPG_MGDP_dh"/>
    <property type="match status" value="1"/>
</dbReference>
<gene>
    <name evidence="6" type="primary">tviB</name>
    <name evidence="6" type="ORF">GCM10009720_25580</name>
</gene>
<dbReference type="SUPFAM" id="SSF48179">
    <property type="entry name" value="6-phosphogluconate dehydrogenase C-terminal domain-like"/>
    <property type="match status" value="1"/>
</dbReference>
<keyword evidence="2" id="KW-0560">Oxidoreductase</keyword>
<sequence>MDKETCIAVVGLGYVGLPLAVEFSKHYDVVGFDISARRVQELRAGHDRTLEVPDHELQSAARLEVSADESILTKANVYIVTTPTPINEHKEPDLGPLLAASTSIGNALREGDVVIYESTVYPGATEEQCVPVLERVSGLELNKHFTVGYSPERINPGDKKHRLSDITKVTSGSTPEAAERIDSLYRSIITAGTHLAPSIKVAEAAKVIENTQRDVNIALINELALLFAQLEIDTHDVLDAAATKWNFLHFTPGLVGGHCIGVDPYYLTHKAKSIGFHPEMVLAGRRINDSMGSHVAAQLVKLLSQRAMPINGARVLILGLTFKANTPDLRNTRVVDIVSELCEYGIKVDVYDPWASATEACEYLGIELLNEVESRTYDGIVLAVPHEEFVEDGNDRIRELLRSDNGVVYDLRSQLSRDVVDQRF</sequence>
<dbReference type="SUPFAM" id="SSF51735">
    <property type="entry name" value="NAD(P)-binding Rossmann-fold domains"/>
    <property type="match status" value="1"/>
</dbReference>
<dbReference type="InterPro" id="IPR036220">
    <property type="entry name" value="UDP-Glc/GDP-Man_DH_C_sf"/>
</dbReference>
<dbReference type="SMART" id="SM00984">
    <property type="entry name" value="UDPG_MGDP_dh_C"/>
    <property type="match status" value="1"/>
</dbReference>
<reference evidence="7" key="1">
    <citation type="journal article" date="2019" name="Int. J. Syst. Evol. Microbiol.">
        <title>The Global Catalogue of Microorganisms (GCM) 10K type strain sequencing project: providing services to taxonomists for standard genome sequencing and annotation.</title>
        <authorList>
            <consortium name="The Broad Institute Genomics Platform"/>
            <consortium name="The Broad Institute Genome Sequencing Center for Infectious Disease"/>
            <person name="Wu L."/>
            <person name="Ma J."/>
        </authorList>
    </citation>
    <scope>NUCLEOTIDE SEQUENCE [LARGE SCALE GENOMIC DNA]</scope>
    <source>
        <strain evidence="7">JCM 13595</strain>
    </source>
</reference>
<evidence type="ECO:0000256" key="4">
    <source>
        <dbReference type="PIRNR" id="PIRNR000124"/>
    </source>
</evidence>
<evidence type="ECO:0000256" key="1">
    <source>
        <dbReference type="ARBA" id="ARBA00006601"/>
    </source>
</evidence>
<dbReference type="NCBIfam" id="TIGR03026">
    <property type="entry name" value="NDP-sugDHase"/>
    <property type="match status" value="1"/>
</dbReference>
<organism evidence="6 7">
    <name type="scientific">Yaniella flava</name>
    <dbReference type="NCBI Taxonomy" id="287930"/>
    <lineage>
        <taxon>Bacteria</taxon>
        <taxon>Bacillati</taxon>
        <taxon>Actinomycetota</taxon>
        <taxon>Actinomycetes</taxon>
        <taxon>Micrococcales</taxon>
        <taxon>Micrococcaceae</taxon>
        <taxon>Yaniella</taxon>
    </lineage>
</organism>
<accession>A0ABP5GBR5</accession>
<dbReference type="InterPro" id="IPR014027">
    <property type="entry name" value="UDP-Glc/GDP-Man_DH_C"/>
</dbReference>
<evidence type="ECO:0000256" key="2">
    <source>
        <dbReference type="ARBA" id="ARBA00023002"/>
    </source>
</evidence>
<dbReference type="EMBL" id="BAAAMN010000050">
    <property type="protein sequence ID" value="GAA2043613.1"/>
    <property type="molecule type" value="Genomic_DNA"/>
</dbReference>
<comment type="similarity">
    <text evidence="1 4">Belongs to the UDP-glucose/GDP-mannose dehydrogenase family.</text>
</comment>
<dbReference type="InterPro" id="IPR017476">
    <property type="entry name" value="UDP-Glc/GDP-Man"/>
</dbReference>
<dbReference type="InterPro" id="IPR001732">
    <property type="entry name" value="UDP-Glc/GDP-Man_DH_N"/>
</dbReference>
<name>A0ABP5GBR5_9MICC</name>
<dbReference type="InterPro" id="IPR028359">
    <property type="entry name" value="UDP_ManNAc/GlcNAc_DH"/>
</dbReference>
<dbReference type="Gene3D" id="3.40.50.720">
    <property type="entry name" value="NAD(P)-binding Rossmann-like Domain"/>
    <property type="match status" value="2"/>
</dbReference>
<protein>
    <submittedName>
        <fullName evidence="6">Vi polysaccharide biosynthesis UDP-N-acetylglucosamine C-6 dehydrogenase TviB</fullName>
    </submittedName>
</protein>
<dbReference type="SUPFAM" id="SSF52413">
    <property type="entry name" value="UDP-glucose/GDP-mannose dehydrogenase C-terminal domain"/>
    <property type="match status" value="1"/>
</dbReference>
<dbReference type="PIRSF" id="PIRSF000124">
    <property type="entry name" value="UDPglc_GDPman_dh"/>
    <property type="match status" value="1"/>
</dbReference>
<dbReference type="InterPro" id="IPR014026">
    <property type="entry name" value="UDP-Glc/GDP-Man_DH_dimer"/>
</dbReference>
<dbReference type="Pfam" id="PF03720">
    <property type="entry name" value="UDPG_MGDP_dh_C"/>
    <property type="match status" value="1"/>
</dbReference>
<dbReference type="PANTHER" id="PTHR43491">
    <property type="entry name" value="UDP-N-ACETYL-D-MANNOSAMINE DEHYDROGENASE"/>
    <property type="match status" value="1"/>
</dbReference>
<dbReference type="RefSeq" id="WP_343959339.1">
    <property type="nucleotide sequence ID" value="NZ_BAAAMN010000050.1"/>
</dbReference>
<keyword evidence="3" id="KW-0520">NAD</keyword>
<evidence type="ECO:0000313" key="7">
    <source>
        <dbReference type="Proteomes" id="UP001501461"/>
    </source>
</evidence>
<dbReference type="InterPro" id="IPR036291">
    <property type="entry name" value="NAD(P)-bd_dom_sf"/>
</dbReference>
<dbReference type="Proteomes" id="UP001501461">
    <property type="component" value="Unassembled WGS sequence"/>
</dbReference>
<evidence type="ECO:0000313" key="6">
    <source>
        <dbReference type="EMBL" id="GAA2043613.1"/>
    </source>
</evidence>
<evidence type="ECO:0000256" key="3">
    <source>
        <dbReference type="ARBA" id="ARBA00023027"/>
    </source>
</evidence>